<accession>A0A848M3M8</accession>
<dbReference type="InterPro" id="IPR038765">
    <property type="entry name" value="Papain-like_cys_pep_sf"/>
</dbReference>
<reference evidence="2 3" key="1">
    <citation type="submission" date="2020-04" db="EMBL/GenBank/DDBJ databases">
        <title>Paenibacillus algicola sp. nov., a novel marine bacterium producing alginate lyase.</title>
        <authorList>
            <person name="Huang H."/>
        </authorList>
    </citation>
    <scope>NUCLEOTIDE SEQUENCE [LARGE SCALE GENOMIC DNA]</scope>
    <source>
        <strain evidence="2 3">L7-75</strain>
    </source>
</reference>
<evidence type="ECO:0000313" key="2">
    <source>
        <dbReference type="EMBL" id="NMO94443.1"/>
    </source>
</evidence>
<organism evidence="2 3">
    <name type="scientific">Paenibacillus lemnae</name>
    <dbReference type="NCBI Taxonomy" id="1330551"/>
    <lineage>
        <taxon>Bacteria</taxon>
        <taxon>Bacillati</taxon>
        <taxon>Bacillota</taxon>
        <taxon>Bacilli</taxon>
        <taxon>Bacillales</taxon>
        <taxon>Paenibacillaceae</taxon>
        <taxon>Paenibacillus</taxon>
    </lineage>
</organism>
<dbReference type="InterPro" id="IPR002931">
    <property type="entry name" value="Transglutaminase-like"/>
</dbReference>
<dbReference type="RefSeq" id="WP_169503135.1">
    <property type="nucleotide sequence ID" value="NZ_JABBPN010000001.1"/>
</dbReference>
<evidence type="ECO:0000313" key="3">
    <source>
        <dbReference type="Proteomes" id="UP000565468"/>
    </source>
</evidence>
<proteinExistence type="predicted"/>
<dbReference type="SMART" id="SM00460">
    <property type="entry name" value="TGc"/>
    <property type="match status" value="1"/>
</dbReference>
<dbReference type="SUPFAM" id="SSF54001">
    <property type="entry name" value="Cysteine proteinases"/>
    <property type="match status" value="2"/>
</dbReference>
<dbReference type="AlphaFoldDB" id="A0A848M3M8"/>
<dbReference type="Gene3D" id="2.60.40.1120">
    <property type="entry name" value="Carboxypeptidase-like, regulatory domain"/>
    <property type="match status" value="1"/>
</dbReference>
<dbReference type="PANTHER" id="PTHR35532:SF5">
    <property type="entry name" value="CARBOHYDRATE-BINDING DOMAIN-CONTAINING PROTEIN"/>
    <property type="match status" value="1"/>
</dbReference>
<comment type="caution">
    <text evidence="2">The sequence shown here is derived from an EMBL/GenBank/DDBJ whole genome shotgun (WGS) entry which is preliminary data.</text>
</comment>
<dbReference type="EMBL" id="JABBPN010000001">
    <property type="protein sequence ID" value="NMO94443.1"/>
    <property type="molecule type" value="Genomic_DNA"/>
</dbReference>
<sequence length="866" mass="98189">MSKDMKEQMSQLDAKFEEKRHMAGPREHDLFHIFDQDLTEEEVRALKYLYAYMPVNDMADYDGELFLNHVRQTLDIRRRVPWGQRVPDELFLHFVLPYRVNTENIEDVRGLMYSELAERTAKLSMQDAILETNYWCHEKATYIGSDLRTMSPLTIMRTARGRCGEESTLAVSALRSIGIPARQIYTPRWAHCDDNHAWVEAWADGEWYFIGACEPEARLNQGWFGPPARRAMLINTRIFGDYPGPENITLADPWFTEINVLENYARTRTIEVTVKDDLGRPVTGAEVRFELYNMAELYPIAILPTDERGEASFKTGLGDLVIRAVKDGVWHEVKNTPDDAGQVVELILDTREQPVGTEDLDLVPPPEREGEPVPDLTDAQIRRHNERLEEGTGIRNAFEATFPGRGTAADIARTAGLPEDRVWDVIRKARGNGHEIAAFLQQYAEAYGEWPLRLLESLNEKDLADTFIPVLENHLTGALRYREETSEEMFTNYILCPRVLQEMIVPYRREIREAFTSEEAEGFRADPQKLAQVLEQDYTFREDIPNLKGRGNPLGTFRMKAGDEMSLGILFVAAARSLGIPARLHPSEQKPQYAKGSRWMDAMFANAFKHKEQPGEWGRLQLLRDPAAGPDTPEASYEQTFTFARLENGAYKTLVYPHGKTDVYDEPFEVEPGAYRITSGVRLKDGSVYVRFIYVTVRAGELCEVMLTFRDVQEGIPVLGTIDRSSVLTTLDGSDVGLGELLGTKGALAAWLEPEREPSKHLLRELGELAEYVEQQGIPVILLIGHKEWTSSFSPVQYPKLPKDTVFVKDDSYAALPNFIPNSAASEAGYPHLFVIDAQDEIRYTASGYKIGMGKEALQTFIQLNS</sequence>
<protein>
    <submittedName>
        <fullName evidence="2">Transglutaminase domain-containing protein</fullName>
    </submittedName>
</protein>
<evidence type="ECO:0000259" key="1">
    <source>
        <dbReference type="SMART" id="SM00460"/>
    </source>
</evidence>
<keyword evidence="3" id="KW-1185">Reference proteome</keyword>
<dbReference type="Gene3D" id="3.10.620.30">
    <property type="match status" value="1"/>
</dbReference>
<dbReference type="PANTHER" id="PTHR35532">
    <property type="entry name" value="SIMILAR TO POLYHYDROXYALKANOATE DEPOLYMERASE"/>
    <property type="match status" value="1"/>
</dbReference>
<dbReference type="Pfam" id="PF01841">
    <property type="entry name" value="Transglut_core"/>
    <property type="match status" value="2"/>
</dbReference>
<dbReference type="Proteomes" id="UP000565468">
    <property type="component" value="Unassembled WGS sequence"/>
</dbReference>
<feature type="domain" description="Transglutaminase-like" evidence="1">
    <location>
        <begin position="155"/>
        <end position="214"/>
    </location>
</feature>
<gene>
    <name evidence="2" type="ORF">HII30_01410</name>
</gene>
<name>A0A848M3M8_PAELE</name>